<proteinExistence type="predicted"/>
<name>A0A9W7FDR2_9STRA</name>
<evidence type="ECO:0000313" key="2">
    <source>
        <dbReference type="Proteomes" id="UP001165122"/>
    </source>
</evidence>
<dbReference type="AlphaFoldDB" id="A0A9W7FDR2"/>
<dbReference type="Proteomes" id="UP001165122">
    <property type="component" value="Unassembled WGS sequence"/>
</dbReference>
<protein>
    <submittedName>
        <fullName evidence="1">Uncharacterized protein</fullName>
    </submittedName>
</protein>
<reference evidence="2" key="1">
    <citation type="journal article" date="2023" name="Commun. Biol.">
        <title>Genome analysis of Parmales, the sister group of diatoms, reveals the evolutionary specialization of diatoms from phago-mixotrophs to photoautotrophs.</title>
        <authorList>
            <person name="Ban H."/>
            <person name="Sato S."/>
            <person name="Yoshikawa S."/>
            <person name="Yamada K."/>
            <person name="Nakamura Y."/>
            <person name="Ichinomiya M."/>
            <person name="Sato N."/>
            <person name="Blanc-Mathieu R."/>
            <person name="Endo H."/>
            <person name="Kuwata A."/>
            <person name="Ogata H."/>
        </authorList>
    </citation>
    <scope>NUCLEOTIDE SEQUENCE [LARGE SCALE GENOMIC DNA]</scope>
    <source>
        <strain evidence="2">NIES 3700</strain>
    </source>
</reference>
<dbReference type="EMBL" id="BRXW01000148">
    <property type="protein sequence ID" value="GMI10318.1"/>
    <property type="molecule type" value="Genomic_DNA"/>
</dbReference>
<gene>
    <name evidence="1" type="ORF">TrLO_g9859</name>
</gene>
<sequence length="103" mass="11643">MWDTFWLTVSEVSGGHFEPEIEKQDAANLINTFKAFEDEGDDFWLQAVNGASAARNAPAHFKLAGNSVKEFNDFIKKIVDFMKALEIDEAIYHPFLCVTCIEP</sequence>
<accession>A0A9W7FDR2</accession>
<keyword evidence="2" id="KW-1185">Reference proteome</keyword>
<comment type="caution">
    <text evidence="1">The sequence shown here is derived from an EMBL/GenBank/DDBJ whole genome shotgun (WGS) entry which is preliminary data.</text>
</comment>
<evidence type="ECO:0000313" key="1">
    <source>
        <dbReference type="EMBL" id="GMI10318.1"/>
    </source>
</evidence>
<organism evidence="1 2">
    <name type="scientific">Triparma laevis f. longispina</name>
    <dbReference type="NCBI Taxonomy" id="1714387"/>
    <lineage>
        <taxon>Eukaryota</taxon>
        <taxon>Sar</taxon>
        <taxon>Stramenopiles</taxon>
        <taxon>Ochrophyta</taxon>
        <taxon>Bolidophyceae</taxon>
        <taxon>Parmales</taxon>
        <taxon>Triparmaceae</taxon>
        <taxon>Triparma</taxon>
    </lineage>
</organism>